<organism evidence="7 8">
    <name type="scientific">Candidatus Kaiserbacteria bacterium RIFCSPHIGHO2_02_FULL_49_11</name>
    <dbReference type="NCBI Taxonomy" id="1798489"/>
    <lineage>
        <taxon>Bacteria</taxon>
        <taxon>Candidatus Kaiseribacteriota</taxon>
    </lineage>
</organism>
<dbReference type="GO" id="GO:0046872">
    <property type="term" value="F:metal ion binding"/>
    <property type="evidence" value="ECO:0007669"/>
    <property type="project" value="UniProtKB-KW"/>
</dbReference>
<evidence type="ECO:0000256" key="4">
    <source>
        <dbReference type="ARBA" id="ARBA00023014"/>
    </source>
</evidence>
<dbReference type="CDD" id="cd01335">
    <property type="entry name" value="Radical_SAM"/>
    <property type="match status" value="1"/>
</dbReference>
<reference evidence="7 8" key="1">
    <citation type="journal article" date="2016" name="Nat. Commun.">
        <title>Thousands of microbial genomes shed light on interconnected biogeochemical processes in an aquifer system.</title>
        <authorList>
            <person name="Anantharaman K."/>
            <person name="Brown C.T."/>
            <person name="Hug L.A."/>
            <person name="Sharon I."/>
            <person name="Castelle C.J."/>
            <person name="Probst A.J."/>
            <person name="Thomas B.C."/>
            <person name="Singh A."/>
            <person name="Wilkins M.J."/>
            <person name="Karaoz U."/>
            <person name="Brodie E.L."/>
            <person name="Williams K.H."/>
            <person name="Hubbard S.S."/>
            <person name="Banfield J.F."/>
        </authorList>
    </citation>
    <scope>NUCLEOTIDE SEQUENCE [LARGE SCALE GENOMIC DNA]</scope>
</reference>
<dbReference type="GO" id="GO:0003824">
    <property type="term" value="F:catalytic activity"/>
    <property type="evidence" value="ECO:0007669"/>
    <property type="project" value="InterPro"/>
</dbReference>
<dbReference type="GO" id="GO:0051536">
    <property type="term" value="F:iron-sulfur cluster binding"/>
    <property type="evidence" value="ECO:0007669"/>
    <property type="project" value="UniProtKB-KW"/>
</dbReference>
<dbReference type="EMBL" id="MFLC01000025">
    <property type="protein sequence ID" value="OGG54999.1"/>
    <property type="molecule type" value="Genomic_DNA"/>
</dbReference>
<dbReference type="SFLD" id="SFLDS00029">
    <property type="entry name" value="Radical_SAM"/>
    <property type="match status" value="1"/>
</dbReference>
<accession>A0A1F6D0P5</accession>
<evidence type="ECO:0000313" key="7">
    <source>
        <dbReference type="EMBL" id="OGG54999.1"/>
    </source>
</evidence>
<keyword evidence="2" id="KW-0479">Metal-binding</keyword>
<dbReference type="PANTHER" id="PTHR11228">
    <property type="entry name" value="RADICAL SAM DOMAIN PROTEIN"/>
    <property type="match status" value="1"/>
</dbReference>
<dbReference type="Gene3D" id="3.20.20.70">
    <property type="entry name" value="Aldolase class I"/>
    <property type="match status" value="1"/>
</dbReference>
<dbReference type="SFLD" id="SFLDG01067">
    <property type="entry name" value="SPASM/twitch_domain_containing"/>
    <property type="match status" value="1"/>
</dbReference>
<protein>
    <submittedName>
        <fullName evidence="7">Uncharacterized protein</fullName>
    </submittedName>
</protein>
<gene>
    <name evidence="7" type="ORF">A3D62_03070</name>
</gene>
<proteinExistence type="predicted"/>
<dbReference type="Pfam" id="PF04055">
    <property type="entry name" value="Radical_SAM"/>
    <property type="match status" value="1"/>
</dbReference>
<dbReference type="SUPFAM" id="SSF102114">
    <property type="entry name" value="Radical SAM enzymes"/>
    <property type="match status" value="1"/>
</dbReference>
<dbReference type="Pfam" id="PF13186">
    <property type="entry name" value="SPASM"/>
    <property type="match status" value="1"/>
</dbReference>
<evidence type="ECO:0000259" key="6">
    <source>
        <dbReference type="Pfam" id="PF13186"/>
    </source>
</evidence>
<sequence>MEDEICWNPTPGPITFEFDDPPPTNKVVWPPQIRALGVVMTNYCPIACRHCYNESSPKKAVKLQLDRLRDFVELLSTNGHPLQAIGLSGGEAVHHPEFSAAARHFSSKQLRVSCYTSGFGLDQTALRSMAQAGVSEIVFSSDSYHEVFLTQEKLLCLVREASKIFERTTVKITVSTQQEGWRRARSLKERLPSNVALVVQPVLHIGRAVNNTGLAEKPWTFDSAPAKNCAKEFGALGINYDGKVYACCCVGSFTPGLEVGNIANISTYEEFCSHYLQNQTLRTIFATGWESGRQHKCEHCHAQMSRSCGIPKARLHPLLQVSN</sequence>
<name>A0A1F6D0P5_9BACT</name>
<evidence type="ECO:0000259" key="5">
    <source>
        <dbReference type="Pfam" id="PF04055"/>
    </source>
</evidence>
<dbReference type="InterPro" id="IPR013785">
    <property type="entry name" value="Aldolase_TIM"/>
</dbReference>
<keyword evidence="3" id="KW-0408">Iron</keyword>
<dbReference type="InterPro" id="IPR058240">
    <property type="entry name" value="rSAM_sf"/>
</dbReference>
<keyword evidence="4" id="KW-0411">Iron-sulfur</keyword>
<evidence type="ECO:0000256" key="1">
    <source>
        <dbReference type="ARBA" id="ARBA00022691"/>
    </source>
</evidence>
<dbReference type="Proteomes" id="UP000177659">
    <property type="component" value="Unassembled WGS sequence"/>
</dbReference>
<dbReference type="InterPro" id="IPR023885">
    <property type="entry name" value="4Fe4S-binding_SPASM_dom"/>
</dbReference>
<dbReference type="InterPro" id="IPR007197">
    <property type="entry name" value="rSAM"/>
</dbReference>
<dbReference type="AlphaFoldDB" id="A0A1F6D0P5"/>
<evidence type="ECO:0000256" key="2">
    <source>
        <dbReference type="ARBA" id="ARBA00022723"/>
    </source>
</evidence>
<feature type="domain" description="4Fe4S-binding SPASM" evidence="6">
    <location>
        <begin position="229"/>
        <end position="300"/>
    </location>
</feature>
<feature type="domain" description="Radical SAM core" evidence="5">
    <location>
        <begin position="38"/>
        <end position="147"/>
    </location>
</feature>
<keyword evidence="1" id="KW-0949">S-adenosyl-L-methionine</keyword>
<comment type="caution">
    <text evidence="7">The sequence shown here is derived from an EMBL/GenBank/DDBJ whole genome shotgun (WGS) entry which is preliminary data.</text>
</comment>
<dbReference type="PANTHER" id="PTHR11228:SF7">
    <property type="entry name" value="PQQA PEPTIDE CYCLASE"/>
    <property type="match status" value="1"/>
</dbReference>
<dbReference type="InterPro" id="IPR050377">
    <property type="entry name" value="Radical_SAM_PqqE_MftC-like"/>
</dbReference>
<evidence type="ECO:0000313" key="8">
    <source>
        <dbReference type="Proteomes" id="UP000177659"/>
    </source>
</evidence>
<evidence type="ECO:0000256" key="3">
    <source>
        <dbReference type="ARBA" id="ARBA00023004"/>
    </source>
</evidence>